<dbReference type="Proteomes" id="UP000274504">
    <property type="component" value="Unassembled WGS sequence"/>
</dbReference>
<organism evidence="3">
    <name type="scientific">Hymenolepis diminuta</name>
    <name type="common">Rat tapeworm</name>
    <dbReference type="NCBI Taxonomy" id="6216"/>
    <lineage>
        <taxon>Eukaryota</taxon>
        <taxon>Metazoa</taxon>
        <taxon>Spiralia</taxon>
        <taxon>Lophotrochozoa</taxon>
        <taxon>Platyhelminthes</taxon>
        <taxon>Cestoda</taxon>
        <taxon>Eucestoda</taxon>
        <taxon>Cyclophyllidea</taxon>
        <taxon>Hymenolepididae</taxon>
        <taxon>Hymenolepis</taxon>
    </lineage>
</organism>
<proteinExistence type="predicted"/>
<protein>
    <submittedName>
        <fullName evidence="3">SCP domain-containing protein</fullName>
    </submittedName>
</protein>
<evidence type="ECO:0000313" key="2">
    <source>
        <dbReference type="Proteomes" id="UP000274504"/>
    </source>
</evidence>
<evidence type="ECO:0000313" key="1">
    <source>
        <dbReference type="EMBL" id="VDL19217.1"/>
    </source>
</evidence>
<dbReference type="InterPro" id="IPR035940">
    <property type="entry name" value="CAP_sf"/>
</dbReference>
<evidence type="ECO:0000313" key="3">
    <source>
        <dbReference type="WBParaSite" id="HDID_0000175501-mRNA-1"/>
    </source>
</evidence>
<gene>
    <name evidence="1" type="ORF">HDID_LOCUS1756</name>
</gene>
<dbReference type="OrthoDB" id="10661705at2759"/>
<reference evidence="1 2" key="2">
    <citation type="submission" date="2018-11" db="EMBL/GenBank/DDBJ databases">
        <authorList>
            <consortium name="Pathogen Informatics"/>
        </authorList>
    </citation>
    <scope>NUCLEOTIDE SEQUENCE [LARGE SCALE GENOMIC DNA]</scope>
</reference>
<accession>A0A158QCP2</accession>
<name>A0A158QCP2_HYMDI</name>
<sequence length="287" mass="32992">MGKYQGHSNKKSGWMRSGFGVVLRPLQGETQQLPPSQQQQRQWQHQGKTEKIEKLYYAEGAYRFPPSAKTLPQPPPEWLVENLIIFLTFFHLVRLGNLLVGAQYADDECEECVDCEECKESEECVECEECEECESEEFQPGRQDHEVHDRFSEEPNIVHDHANMEDTGSMKQKVLDMHNEFRRKLKKGGVSDLAWDKSLEELGQKMADKCEWGYLYESEVKSGGYGNIGQNIAYSRTVEQHEDPPEFSAKIPVKAEESLTIHFGFRTVGCFKSPLVSLVGVQRRRIK</sequence>
<dbReference type="AlphaFoldDB" id="A0A158QCP2"/>
<dbReference type="Gene3D" id="3.40.33.10">
    <property type="entry name" value="CAP"/>
    <property type="match status" value="1"/>
</dbReference>
<dbReference type="CDD" id="cd05380">
    <property type="entry name" value="CAP_euk"/>
    <property type="match status" value="1"/>
</dbReference>
<reference evidence="3" key="1">
    <citation type="submission" date="2016-04" db="UniProtKB">
        <authorList>
            <consortium name="WormBaseParasite"/>
        </authorList>
    </citation>
    <scope>IDENTIFICATION</scope>
</reference>
<dbReference type="WBParaSite" id="HDID_0000175501-mRNA-1">
    <property type="protein sequence ID" value="HDID_0000175501-mRNA-1"/>
    <property type="gene ID" value="HDID_0000175501"/>
</dbReference>
<dbReference type="EMBL" id="UYSG01000358">
    <property type="protein sequence ID" value="VDL19217.1"/>
    <property type="molecule type" value="Genomic_DNA"/>
</dbReference>
<dbReference type="SUPFAM" id="SSF55797">
    <property type="entry name" value="PR-1-like"/>
    <property type="match status" value="1"/>
</dbReference>